<keyword evidence="2" id="KW-0732">Signal</keyword>
<dbReference type="Proteomes" id="UP000289372">
    <property type="component" value="Unassembled WGS sequence"/>
</dbReference>
<dbReference type="InterPro" id="IPR025240">
    <property type="entry name" value="DUF4189"/>
</dbReference>
<dbReference type="EMBL" id="JAAGYU010000033">
    <property type="protein sequence ID" value="NEL76505.1"/>
    <property type="molecule type" value="Genomic_DNA"/>
</dbReference>
<reference evidence="5 6" key="1">
    <citation type="submission" date="2018-02" db="EMBL/GenBank/DDBJ databases">
        <title>Characterization of Xanthomonas diversity in transplant houses and field plants.</title>
        <authorList>
            <person name="Abrahamian P."/>
            <person name="Timilsina S."/>
            <person name="Minsavage G.V."/>
            <person name="Goss E.M."/>
            <person name="Jones J.B."/>
            <person name="Vallad G.E."/>
        </authorList>
    </citation>
    <scope>NUCLEOTIDE SEQUENCE [LARGE SCALE GENOMIC DNA]</scope>
    <source>
        <strain evidence="5 6">GEV2132</strain>
    </source>
</reference>
<reference evidence="4 7" key="2">
    <citation type="submission" date="2019-11" db="EMBL/GenBank/DDBJ databases">
        <title>Genome-resolved metagenomics to study the prevalence of co-infection and intraspecific heterogeneity among plant pathogen metapopulations.</title>
        <authorList>
            <person name="Newberry E."/>
            <person name="Bhandari R."/>
            <person name="Kemble J."/>
            <person name="Sikora E."/>
            <person name="Potnis N."/>
        </authorList>
    </citation>
    <scope>NUCLEOTIDE SEQUENCE [LARGE SCALE GENOMIC DNA]</scope>
    <source>
        <strain evidence="4">Xp_Tom_Tuscaloosa_18b</strain>
    </source>
</reference>
<dbReference type="Pfam" id="PF13827">
    <property type="entry name" value="DUF4189"/>
    <property type="match status" value="1"/>
</dbReference>
<dbReference type="AlphaFoldDB" id="A0A1L5R0M6"/>
<feature type="signal peptide" evidence="2">
    <location>
        <begin position="1"/>
        <end position="17"/>
    </location>
</feature>
<evidence type="ECO:0000313" key="7">
    <source>
        <dbReference type="Proteomes" id="UP000471082"/>
    </source>
</evidence>
<evidence type="ECO:0000256" key="2">
    <source>
        <dbReference type="SAM" id="SignalP"/>
    </source>
</evidence>
<dbReference type="GeneID" id="61779452"/>
<dbReference type="Proteomes" id="UP000471082">
    <property type="component" value="Unassembled WGS sequence"/>
</dbReference>
<evidence type="ECO:0000256" key="1">
    <source>
        <dbReference type="SAM" id="MobiDB-lite"/>
    </source>
</evidence>
<protein>
    <submittedName>
        <fullName evidence="4">DUF4189 domain-containing protein</fullName>
    </submittedName>
</protein>
<sequence length="162" mass="16709">MRKIILLLAVIPVFAFAQTACPVGVAPGSPQCGPDSGTSRGDIPAPPPRPTGEWIKTWGAIAIADNGDAGYTKGRLTSKEAEDAALQNCQKLAGMRCAIALTFHNQCAAIASPASSRGKGAITGGPSLNDVESRATKTCEKNSGGDCKIAMSTCSDPIFKKF</sequence>
<gene>
    <name evidence="5" type="ORF">DB769_13885</name>
    <name evidence="4" type="ORF">G3W61_09600</name>
</gene>
<dbReference type="KEGG" id="xpe:BJD13_03435"/>
<proteinExistence type="predicted"/>
<dbReference type="EMBL" id="PUUL01000079">
    <property type="protein sequence ID" value="RXD52825.1"/>
    <property type="molecule type" value="Genomic_DNA"/>
</dbReference>
<feature type="domain" description="DUF4189" evidence="3">
    <location>
        <begin position="58"/>
        <end position="154"/>
    </location>
</feature>
<accession>A0A1L5R0M6</accession>
<evidence type="ECO:0000313" key="6">
    <source>
        <dbReference type="Proteomes" id="UP000289372"/>
    </source>
</evidence>
<evidence type="ECO:0000313" key="5">
    <source>
        <dbReference type="EMBL" id="RXD52825.1"/>
    </source>
</evidence>
<feature type="region of interest" description="Disordered" evidence="1">
    <location>
        <begin position="29"/>
        <end position="50"/>
    </location>
</feature>
<organism evidence="4 7">
    <name type="scientific">Xanthomonas perforans</name>
    <dbReference type="NCBI Taxonomy" id="442694"/>
    <lineage>
        <taxon>Bacteria</taxon>
        <taxon>Pseudomonadati</taxon>
        <taxon>Pseudomonadota</taxon>
        <taxon>Gammaproteobacteria</taxon>
        <taxon>Lysobacterales</taxon>
        <taxon>Lysobacteraceae</taxon>
        <taxon>Xanthomonas</taxon>
    </lineage>
</organism>
<evidence type="ECO:0000259" key="3">
    <source>
        <dbReference type="Pfam" id="PF13827"/>
    </source>
</evidence>
<comment type="caution">
    <text evidence="4">The sequence shown here is derived from an EMBL/GenBank/DDBJ whole genome shotgun (WGS) entry which is preliminary data.</text>
</comment>
<evidence type="ECO:0000313" key="4">
    <source>
        <dbReference type="EMBL" id="NEL76505.1"/>
    </source>
</evidence>
<feature type="chain" id="PRO_5044375536" evidence="2">
    <location>
        <begin position="18"/>
        <end position="162"/>
    </location>
</feature>
<dbReference type="RefSeq" id="WP_005914223.1">
    <property type="nucleotide sequence ID" value="NZ_CP018475.1"/>
</dbReference>
<name>A0A1L5R0M6_XANPE</name>